<sequence>MSHLSLAVPAATTLIDANWLDYLLVVIYFGFVLGIGVMARRSVSDSIDFFLSGRSLPAWVTGLAFISANLGAVEIMGMSANGAEFGLPTVHYFWVGAIPAMLFLGVVMMPFYYGSKVRSVPEFMFRRFGTGAHLVNAISFAVAQLLIAGVNLYLLGSIVHALLGWPLWVALIVAAVIVLSYITLGGLSAAIYNEVLQFFVIVASLLPLTLIGLHRVGGYGGLKDKITEFADNAPASAGVAPAAQQLESWPGQALAGFDSELLSVIGIVFGLGFVLSFGYWTTNFVEVQRAMASKSISAARKTPIIGAFPKMFIPFIVILPGMVSAVLVKEMIDLKGGGTPAGGASGEGVKYNDALLLLMRDVLPNGLLGLAIAGLLAAFMAGMAANISAFNTVFSYDLWQRYIRKDHDDDYYLRIGRLATVGATVIAIFTATIASSFSNIMDYLQTLFGFFNAPLFATFILGMFWKRMTATAGWVGLSAGTLSAVLVAILSEDTLGSVSVGVLPLSGQGASFVAASTAFVVDIVVSVVVSMVTQPKPASELKGLVYSETPKEDLVDPEEASQPWYQRTMPLAGIALLMVIVLNFAF</sequence>
<dbReference type="RefSeq" id="WP_344192069.1">
    <property type="nucleotide sequence ID" value="NZ_BAAARN010000001.1"/>
</dbReference>
<feature type="transmembrane region" description="Helical" evidence="7">
    <location>
        <begin position="472"/>
        <end position="490"/>
    </location>
</feature>
<feature type="transmembrane region" description="Helical" evidence="7">
    <location>
        <begin position="134"/>
        <end position="159"/>
    </location>
</feature>
<keyword evidence="9" id="KW-1185">Reference proteome</keyword>
<dbReference type="EMBL" id="BAAARN010000001">
    <property type="protein sequence ID" value="GAA2735120.1"/>
    <property type="molecule type" value="Genomic_DNA"/>
</dbReference>
<reference evidence="9" key="1">
    <citation type="journal article" date="2019" name="Int. J. Syst. Evol. Microbiol.">
        <title>The Global Catalogue of Microorganisms (GCM) 10K type strain sequencing project: providing services to taxonomists for standard genome sequencing and annotation.</title>
        <authorList>
            <consortium name="The Broad Institute Genomics Platform"/>
            <consortium name="The Broad Institute Genome Sequencing Center for Infectious Disease"/>
            <person name="Wu L."/>
            <person name="Ma J."/>
        </authorList>
    </citation>
    <scope>NUCLEOTIDE SEQUENCE [LARGE SCALE GENOMIC DNA]</scope>
    <source>
        <strain evidence="9">JCM 16378</strain>
    </source>
</reference>
<organism evidence="8 9">
    <name type="scientific">Pedococcus aerophilus</name>
    <dbReference type="NCBI Taxonomy" id="436356"/>
    <lineage>
        <taxon>Bacteria</taxon>
        <taxon>Bacillati</taxon>
        <taxon>Actinomycetota</taxon>
        <taxon>Actinomycetes</taxon>
        <taxon>Micrococcales</taxon>
        <taxon>Intrasporangiaceae</taxon>
        <taxon>Pedococcus</taxon>
    </lineage>
</organism>
<feature type="transmembrane region" description="Helical" evidence="7">
    <location>
        <begin position="261"/>
        <end position="282"/>
    </location>
</feature>
<name>A0ABP6H3I9_9MICO</name>
<feature type="transmembrane region" description="Helical" evidence="7">
    <location>
        <begin position="196"/>
        <end position="214"/>
    </location>
</feature>
<comment type="subcellular location">
    <subcellularLocation>
        <location evidence="1">Membrane</location>
        <topology evidence="1">Multi-pass membrane protein</topology>
    </subcellularLocation>
</comment>
<evidence type="ECO:0000256" key="7">
    <source>
        <dbReference type="SAM" id="Phobius"/>
    </source>
</evidence>
<dbReference type="InterPro" id="IPR001734">
    <property type="entry name" value="Na/solute_symporter"/>
</dbReference>
<dbReference type="PROSITE" id="PS50283">
    <property type="entry name" value="NA_SOLUT_SYMP_3"/>
    <property type="match status" value="1"/>
</dbReference>
<feature type="transmembrane region" description="Helical" evidence="7">
    <location>
        <begin position="303"/>
        <end position="328"/>
    </location>
</feature>
<dbReference type="Pfam" id="PF00474">
    <property type="entry name" value="SSF"/>
    <property type="match status" value="1"/>
</dbReference>
<feature type="transmembrane region" description="Helical" evidence="7">
    <location>
        <begin position="59"/>
        <end position="80"/>
    </location>
</feature>
<accession>A0ABP6H3I9</accession>
<evidence type="ECO:0000256" key="4">
    <source>
        <dbReference type="ARBA" id="ARBA00022989"/>
    </source>
</evidence>
<dbReference type="PANTHER" id="PTHR11819">
    <property type="entry name" value="SOLUTE CARRIER FAMILY 5"/>
    <property type="match status" value="1"/>
</dbReference>
<dbReference type="Proteomes" id="UP001501326">
    <property type="component" value="Unassembled WGS sequence"/>
</dbReference>
<dbReference type="NCBIfam" id="TIGR00813">
    <property type="entry name" value="sss"/>
    <property type="match status" value="1"/>
</dbReference>
<comment type="similarity">
    <text evidence="2 6">Belongs to the sodium:solute symporter (SSF) (TC 2.A.21) family.</text>
</comment>
<feature type="transmembrane region" description="Helical" evidence="7">
    <location>
        <begin position="443"/>
        <end position="465"/>
    </location>
</feature>
<evidence type="ECO:0000256" key="2">
    <source>
        <dbReference type="ARBA" id="ARBA00006434"/>
    </source>
</evidence>
<dbReference type="InterPro" id="IPR038377">
    <property type="entry name" value="Na/Glc_symporter_sf"/>
</dbReference>
<keyword evidence="3 7" id="KW-0812">Transmembrane</keyword>
<feature type="transmembrane region" description="Helical" evidence="7">
    <location>
        <begin position="415"/>
        <end position="437"/>
    </location>
</feature>
<keyword evidence="4 7" id="KW-1133">Transmembrane helix</keyword>
<keyword evidence="5 7" id="KW-0472">Membrane</keyword>
<evidence type="ECO:0000256" key="6">
    <source>
        <dbReference type="RuleBase" id="RU362091"/>
    </source>
</evidence>
<dbReference type="PANTHER" id="PTHR11819:SF195">
    <property type="entry name" value="SODIUM_GLUCOSE COTRANSPORTER 4"/>
    <property type="match status" value="1"/>
</dbReference>
<feature type="transmembrane region" description="Helical" evidence="7">
    <location>
        <begin position="92"/>
        <end position="113"/>
    </location>
</feature>
<dbReference type="CDD" id="cd11478">
    <property type="entry name" value="SLC5sbd_u2"/>
    <property type="match status" value="1"/>
</dbReference>
<feature type="transmembrane region" description="Helical" evidence="7">
    <location>
        <begin position="367"/>
        <end position="394"/>
    </location>
</feature>
<feature type="transmembrane region" description="Helical" evidence="7">
    <location>
        <begin position="510"/>
        <end position="532"/>
    </location>
</feature>
<feature type="transmembrane region" description="Helical" evidence="7">
    <location>
        <begin position="20"/>
        <end position="39"/>
    </location>
</feature>
<evidence type="ECO:0000256" key="3">
    <source>
        <dbReference type="ARBA" id="ARBA00022692"/>
    </source>
</evidence>
<evidence type="ECO:0000256" key="5">
    <source>
        <dbReference type="ARBA" id="ARBA00023136"/>
    </source>
</evidence>
<comment type="caution">
    <text evidence="8">The sequence shown here is derived from an EMBL/GenBank/DDBJ whole genome shotgun (WGS) entry which is preliminary data.</text>
</comment>
<proteinExistence type="inferred from homology"/>
<evidence type="ECO:0000256" key="1">
    <source>
        <dbReference type="ARBA" id="ARBA00004141"/>
    </source>
</evidence>
<feature type="transmembrane region" description="Helical" evidence="7">
    <location>
        <begin position="165"/>
        <end position="184"/>
    </location>
</feature>
<protein>
    <submittedName>
        <fullName evidence="8">Sodium:solute symporter family protein</fullName>
    </submittedName>
</protein>
<dbReference type="Gene3D" id="1.20.1730.10">
    <property type="entry name" value="Sodium/glucose cotransporter"/>
    <property type="match status" value="1"/>
</dbReference>
<evidence type="ECO:0000313" key="8">
    <source>
        <dbReference type="EMBL" id="GAA2735120.1"/>
    </source>
</evidence>
<gene>
    <name evidence="8" type="ORF">GCM10009867_16730</name>
</gene>
<evidence type="ECO:0000313" key="9">
    <source>
        <dbReference type="Proteomes" id="UP001501326"/>
    </source>
</evidence>